<accession>A0AAP0GE62</accession>
<evidence type="ECO:0000256" key="9">
    <source>
        <dbReference type="ARBA" id="ARBA00023242"/>
    </source>
</evidence>
<evidence type="ECO:0000313" key="12">
    <source>
        <dbReference type="EMBL" id="KAK8954262.1"/>
    </source>
</evidence>
<dbReference type="SUPFAM" id="SSF57667">
    <property type="entry name" value="beta-beta-alpha zinc fingers"/>
    <property type="match status" value="1"/>
</dbReference>
<dbReference type="Pfam" id="PF02892">
    <property type="entry name" value="zf-BED"/>
    <property type="match status" value="1"/>
</dbReference>
<dbReference type="GO" id="GO:0003677">
    <property type="term" value="F:DNA binding"/>
    <property type="evidence" value="ECO:0007669"/>
    <property type="project" value="UniProtKB-KW"/>
</dbReference>
<proteinExistence type="predicted"/>
<feature type="domain" description="BED-type" evidence="11">
    <location>
        <begin position="118"/>
        <end position="182"/>
    </location>
</feature>
<evidence type="ECO:0000259" key="11">
    <source>
        <dbReference type="PROSITE" id="PS50808"/>
    </source>
</evidence>
<dbReference type="PROSITE" id="PS50808">
    <property type="entry name" value="ZF_BED"/>
    <property type="match status" value="1"/>
</dbReference>
<evidence type="ECO:0000256" key="8">
    <source>
        <dbReference type="ARBA" id="ARBA00023163"/>
    </source>
</evidence>
<dbReference type="SUPFAM" id="SSF53098">
    <property type="entry name" value="Ribonuclease H-like"/>
    <property type="match status" value="1"/>
</dbReference>
<keyword evidence="4 10" id="KW-0863">Zinc-finger</keyword>
<keyword evidence="6" id="KW-0805">Transcription regulation</keyword>
<evidence type="ECO:0000313" key="13">
    <source>
        <dbReference type="Proteomes" id="UP001418222"/>
    </source>
</evidence>
<dbReference type="GO" id="GO:0005634">
    <property type="term" value="C:nucleus"/>
    <property type="evidence" value="ECO:0007669"/>
    <property type="project" value="UniProtKB-SubCell"/>
</dbReference>
<dbReference type="InterPro" id="IPR025525">
    <property type="entry name" value="hAT-like_transposase_RNase-H"/>
</dbReference>
<dbReference type="InterPro" id="IPR003656">
    <property type="entry name" value="Znf_BED"/>
</dbReference>
<evidence type="ECO:0000256" key="7">
    <source>
        <dbReference type="ARBA" id="ARBA00023125"/>
    </source>
</evidence>
<dbReference type="PANTHER" id="PTHR46481:SF11">
    <property type="entry name" value="ZINC FINGER BED DOMAIN-CONTAINING PROTEIN RICESLEEPER 2-LIKE"/>
    <property type="match status" value="1"/>
</dbReference>
<keyword evidence="8" id="KW-0804">Transcription</keyword>
<evidence type="ECO:0000256" key="1">
    <source>
        <dbReference type="ARBA" id="ARBA00004123"/>
    </source>
</evidence>
<dbReference type="InterPro" id="IPR008906">
    <property type="entry name" value="HATC_C_dom"/>
</dbReference>
<evidence type="ECO:0000256" key="2">
    <source>
        <dbReference type="ARBA" id="ARBA00011738"/>
    </source>
</evidence>
<keyword evidence="3" id="KW-0479">Metal-binding</keyword>
<organism evidence="12 13">
    <name type="scientific">Platanthera zijinensis</name>
    <dbReference type="NCBI Taxonomy" id="2320716"/>
    <lineage>
        <taxon>Eukaryota</taxon>
        <taxon>Viridiplantae</taxon>
        <taxon>Streptophyta</taxon>
        <taxon>Embryophyta</taxon>
        <taxon>Tracheophyta</taxon>
        <taxon>Spermatophyta</taxon>
        <taxon>Magnoliopsida</taxon>
        <taxon>Liliopsida</taxon>
        <taxon>Asparagales</taxon>
        <taxon>Orchidaceae</taxon>
        <taxon>Orchidoideae</taxon>
        <taxon>Orchideae</taxon>
        <taxon>Orchidinae</taxon>
        <taxon>Platanthera</taxon>
    </lineage>
</organism>
<dbReference type="GO" id="GO:0008270">
    <property type="term" value="F:zinc ion binding"/>
    <property type="evidence" value="ECO:0007669"/>
    <property type="project" value="UniProtKB-KW"/>
</dbReference>
<evidence type="ECO:0000256" key="3">
    <source>
        <dbReference type="ARBA" id="ARBA00022723"/>
    </source>
</evidence>
<dbReference type="AlphaFoldDB" id="A0AAP0GE62"/>
<dbReference type="InterPro" id="IPR012337">
    <property type="entry name" value="RNaseH-like_sf"/>
</dbReference>
<comment type="subunit">
    <text evidence="2">Homodimer.</text>
</comment>
<dbReference type="InterPro" id="IPR036236">
    <property type="entry name" value="Znf_C2H2_sf"/>
</dbReference>
<evidence type="ECO:0000256" key="6">
    <source>
        <dbReference type="ARBA" id="ARBA00023015"/>
    </source>
</evidence>
<sequence>MGVGLVLSSVGLARKERGLCTTPYSLARARQWACLARRLSPTADRTTENADWSQRVQSEMEKRAPFGCSAVLPFYLLPRALIGALPFYVRSMAELINIDGKEILDESLPSLHNPRARRLRSQVWNDFTKKQKPDGNYEAICNHCGKKFTANSRSGTTHLRNHLNFCLSTRPADGRKRGRKQLLALKSARINSDDKDGSFFDQEVSRQDLSRMIILHEYPFEIVNHVGFQTFIRNLQPRFNLTSYETVLEDCLKLYANGKNKLSDMMEILPCRVSLTVDRWGLIDGAEYLCLSCHFVDNHWKLQRKILNLLYFSAPPTAEDIYEGIIGKLHYWKISRKLSCIVLDQCGSEQVAAYNLLLKFLRSRDSLHLNGDLFHFHGCAHALDVITQDSMVHIIEICERVRSCVIFVKSSQKRLNRLQNAAMLSETPKKTIVLDTIANWRSTYLMITTVHEFQNAFKNLAKYDSDFSFPLSDAEWDDVKSVKECLEPFDQMIKKFSCIRIPTANLYFIDICGIILLLKSWSANPAPIVVKFASQMLKGFEQYWESNVMVLAIASILDPRYKMKSIEYFFKHIYNRDCEAKVKIESICSTLRNLYNEYALHSAHNKTDQALLCYTSGASDCPGVECGVSQTSSHITLSDTRRGLDQYLQQTISSQLIKSDLDLYLEEAVHIYKDGQDDTFNVLAWWRLNTTKYPILSSVARDILSIPLGNATTRAEDRPLSQYLESLDSDDLESMVCAKDWLQDEMEGKLFAI</sequence>
<comment type="subcellular location">
    <subcellularLocation>
        <location evidence="1">Nucleus</location>
    </subcellularLocation>
</comment>
<name>A0AAP0GE62_9ASPA</name>
<dbReference type="GO" id="GO:0046983">
    <property type="term" value="F:protein dimerization activity"/>
    <property type="evidence" value="ECO:0007669"/>
    <property type="project" value="InterPro"/>
</dbReference>
<comment type="caution">
    <text evidence="12">The sequence shown here is derived from an EMBL/GenBank/DDBJ whole genome shotgun (WGS) entry which is preliminary data.</text>
</comment>
<protein>
    <recommendedName>
        <fullName evidence="11">BED-type domain-containing protein</fullName>
    </recommendedName>
</protein>
<evidence type="ECO:0000256" key="4">
    <source>
        <dbReference type="ARBA" id="ARBA00022771"/>
    </source>
</evidence>
<dbReference type="SMART" id="SM00614">
    <property type="entry name" value="ZnF_BED"/>
    <property type="match status" value="1"/>
</dbReference>
<dbReference type="Proteomes" id="UP001418222">
    <property type="component" value="Unassembled WGS sequence"/>
</dbReference>
<dbReference type="Pfam" id="PF05699">
    <property type="entry name" value="Dimer_Tnp_hAT"/>
    <property type="match status" value="1"/>
</dbReference>
<keyword evidence="5" id="KW-0862">Zinc</keyword>
<evidence type="ECO:0000256" key="5">
    <source>
        <dbReference type="ARBA" id="ARBA00022833"/>
    </source>
</evidence>
<reference evidence="12 13" key="1">
    <citation type="journal article" date="2022" name="Nat. Plants">
        <title>Genomes of leafy and leafless Platanthera orchids illuminate the evolution of mycoheterotrophy.</title>
        <authorList>
            <person name="Li M.H."/>
            <person name="Liu K.W."/>
            <person name="Li Z."/>
            <person name="Lu H.C."/>
            <person name="Ye Q.L."/>
            <person name="Zhang D."/>
            <person name="Wang J.Y."/>
            <person name="Li Y.F."/>
            <person name="Zhong Z.M."/>
            <person name="Liu X."/>
            <person name="Yu X."/>
            <person name="Liu D.K."/>
            <person name="Tu X.D."/>
            <person name="Liu B."/>
            <person name="Hao Y."/>
            <person name="Liao X.Y."/>
            <person name="Jiang Y.T."/>
            <person name="Sun W.H."/>
            <person name="Chen J."/>
            <person name="Chen Y.Q."/>
            <person name="Ai Y."/>
            <person name="Zhai J.W."/>
            <person name="Wu S.S."/>
            <person name="Zhou Z."/>
            <person name="Hsiao Y.Y."/>
            <person name="Wu W.L."/>
            <person name="Chen Y.Y."/>
            <person name="Lin Y.F."/>
            <person name="Hsu J.L."/>
            <person name="Li C.Y."/>
            <person name="Wang Z.W."/>
            <person name="Zhao X."/>
            <person name="Zhong W.Y."/>
            <person name="Ma X.K."/>
            <person name="Ma L."/>
            <person name="Huang J."/>
            <person name="Chen G.Z."/>
            <person name="Huang M.Z."/>
            <person name="Huang L."/>
            <person name="Peng D.H."/>
            <person name="Luo Y.B."/>
            <person name="Zou S.Q."/>
            <person name="Chen S.P."/>
            <person name="Lan S."/>
            <person name="Tsai W.C."/>
            <person name="Van de Peer Y."/>
            <person name="Liu Z.J."/>
        </authorList>
    </citation>
    <scope>NUCLEOTIDE SEQUENCE [LARGE SCALE GENOMIC DNA]</scope>
    <source>
        <strain evidence="12">Lor287</strain>
    </source>
</reference>
<keyword evidence="7" id="KW-0238">DNA-binding</keyword>
<evidence type="ECO:0000256" key="10">
    <source>
        <dbReference type="PROSITE-ProRule" id="PRU00027"/>
    </source>
</evidence>
<dbReference type="Pfam" id="PF14372">
    <property type="entry name" value="hAT-like_RNase-H"/>
    <property type="match status" value="1"/>
</dbReference>
<dbReference type="EMBL" id="JBBWWQ010000002">
    <property type="protein sequence ID" value="KAK8954262.1"/>
    <property type="molecule type" value="Genomic_DNA"/>
</dbReference>
<keyword evidence="13" id="KW-1185">Reference proteome</keyword>
<keyword evidence="9" id="KW-0539">Nucleus</keyword>
<dbReference type="PANTHER" id="PTHR46481">
    <property type="entry name" value="ZINC FINGER BED DOMAIN-CONTAINING PROTEIN 4"/>
    <property type="match status" value="1"/>
</dbReference>
<gene>
    <name evidence="12" type="ORF">KSP39_PZI001896</name>
</gene>
<dbReference type="InterPro" id="IPR052035">
    <property type="entry name" value="ZnF_BED_domain_contain"/>
</dbReference>